<evidence type="ECO:0000256" key="8">
    <source>
        <dbReference type="ARBA" id="ARBA00048679"/>
    </source>
</evidence>
<dbReference type="PROSITE" id="PS50011">
    <property type="entry name" value="PROTEIN_KINASE_DOM"/>
    <property type="match status" value="1"/>
</dbReference>
<organism evidence="10 11">
    <name type="scientific">Xylaria hypoxylon</name>
    <dbReference type="NCBI Taxonomy" id="37992"/>
    <lineage>
        <taxon>Eukaryota</taxon>
        <taxon>Fungi</taxon>
        <taxon>Dikarya</taxon>
        <taxon>Ascomycota</taxon>
        <taxon>Pezizomycotina</taxon>
        <taxon>Sordariomycetes</taxon>
        <taxon>Xylariomycetidae</taxon>
        <taxon>Xylariales</taxon>
        <taxon>Xylariaceae</taxon>
        <taxon>Xylaria</taxon>
    </lineage>
</organism>
<dbReference type="InterPro" id="IPR050660">
    <property type="entry name" value="NEK_Ser/Thr_kinase"/>
</dbReference>
<dbReference type="Proteomes" id="UP000297716">
    <property type="component" value="Unassembled WGS sequence"/>
</dbReference>
<evidence type="ECO:0000256" key="5">
    <source>
        <dbReference type="ARBA" id="ARBA00022777"/>
    </source>
</evidence>
<protein>
    <recommendedName>
        <fullName evidence="1">non-specific serine/threonine protein kinase</fullName>
        <ecNumber evidence="1">2.7.11.1</ecNumber>
    </recommendedName>
</protein>
<dbReference type="Pfam" id="PF00069">
    <property type="entry name" value="Pkinase"/>
    <property type="match status" value="1"/>
</dbReference>
<dbReference type="InterPro" id="IPR000719">
    <property type="entry name" value="Prot_kinase_dom"/>
</dbReference>
<evidence type="ECO:0000256" key="3">
    <source>
        <dbReference type="ARBA" id="ARBA00022679"/>
    </source>
</evidence>
<evidence type="ECO:0000256" key="1">
    <source>
        <dbReference type="ARBA" id="ARBA00012513"/>
    </source>
</evidence>
<dbReference type="OrthoDB" id="4062651at2759"/>
<comment type="catalytic activity">
    <reaction evidence="8">
        <text>L-seryl-[protein] + ATP = O-phospho-L-seryl-[protein] + ADP + H(+)</text>
        <dbReference type="Rhea" id="RHEA:17989"/>
        <dbReference type="Rhea" id="RHEA-COMP:9863"/>
        <dbReference type="Rhea" id="RHEA-COMP:11604"/>
        <dbReference type="ChEBI" id="CHEBI:15378"/>
        <dbReference type="ChEBI" id="CHEBI:29999"/>
        <dbReference type="ChEBI" id="CHEBI:30616"/>
        <dbReference type="ChEBI" id="CHEBI:83421"/>
        <dbReference type="ChEBI" id="CHEBI:456216"/>
        <dbReference type="EC" id="2.7.11.1"/>
    </reaction>
</comment>
<name>A0A4Z0YXW0_9PEZI</name>
<evidence type="ECO:0000313" key="10">
    <source>
        <dbReference type="EMBL" id="TGJ81232.1"/>
    </source>
</evidence>
<dbReference type="InterPro" id="IPR011009">
    <property type="entry name" value="Kinase-like_dom_sf"/>
</dbReference>
<dbReference type="STRING" id="37992.A0A4Z0YXW0"/>
<dbReference type="AlphaFoldDB" id="A0A4Z0YXW0"/>
<dbReference type="GO" id="GO:0005524">
    <property type="term" value="F:ATP binding"/>
    <property type="evidence" value="ECO:0007669"/>
    <property type="project" value="UniProtKB-KW"/>
</dbReference>
<feature type="non-terminal residue" evidence="10">
    <location>
        <position position="870"/>
    </location>
</feature>
<feature type="domain" description="Protein kinase" evidence="9">
    <location>
        <begin position="203"/>
        <end position="534"/>
    </location>
</feature>
<keyword evidence="11" id="KW-1185">Reference proteome</keyword>
<evidence type="ECO:0000256" key="6">
    <source>
        <dbReference type="ARBA" id="ARBA00022840"/>
    </source>
</evidence>
<evidence type="ECO:0000256" key="7">
    <source>
        <dbReference type="ARBA" id="ARBA00047899"/>
    </source>
</evidence>
<evidence type="ECO:0000256" key="2">
    <source>
        <dbReference type="ARBA" id="ARBA00022527"/>
    </source>
</evidence>
<dbReference type="SMART" id="SM00220">
    <property type="entry name" value="S_TKc"/>
    <property type="match status" value="1"/>
</dbReference>
<dbReference type="GO" id="GO:0004674">
    <property type="term" value="F:protein serine/threonine kinase activity"/>
    <property type="evidence" value="ECO:0007669"/>
    <property type="project" value="UniProtKB-KW"/>
</dbReference>
<comment type="caution">
    <text evidence="10">The sequence shown here is derived from an EMBL/GenBank/DDBJ whole genome shotgun (WGS) entry which is preliminary data.</text>
</comment>
<evidence type="ECO:0000259" key="9">
    <source>
        <dbReference type="PROSITE" id="PS50011"/>
    </source>
</evidence>
<keyword evidence="5" id="KW-0418">Kinase</keyword>
<dbReference type="PANTHER" id="PTHR43671:SF98">
    <property type="entry name" value="SERINE_THREONINE-PROTEIN KINASE NEK11"/>
    <property type="match status" value="1"/>
</dbReference>
<gene>
    <name evidence="10" type="ORF">E0Z10_g7550</name>
</gene>
<keyword evidence="3" id="KW-0808">Transferase</keyword>
<dbReference type="GO" id="GO:0005634">
    <property type="term" value="C:nucleus"/>
    <property type="evidence" value="ECO:0007669"/>
    <property type="project" value="TreeGrafter"/>
</dbReference>
<dbReference type="PANTHER" id="PTHR43671">
    <property type="entry name" value="SERINE/THREONINE-PROTEIN KINASE NEK"/>
    <property type="match status" value="1"/>
</dbReference>
<keyword evidence="4" id="KW-0547">Nucleotide-binding</keyword>
<keyword evidence="6" id="KW-0067">ATP-binding</keyword>
<evidence type="ECO:0000313" key="11">
    <source>
        <dbReference type="Proteomes" id="UP000297716"/>
    </source>
</evidence>
<dbReference type="EC" id="2.7.11.1" evidence="1"/>
<dbReference type="SUPFAM" id="SSF56112">
    <property type="entry name" value="Protein kinase-like (PK-like)"/>
    <property type="match status" value="1"/>
</dbReference>
<proteinExistence type="predicted"/>
<dbReference type="CDD" id="cd00180">
    <property type="entry name" value="PKc"/>
    <property type="match status" value="1"/>
</dbReference>
<accession>A0A4Z0YXW0</accession>
<keyword evidence="2" id="KW-0723">Serine/threonine-protein kinase</keyword>
<dbReference type="Gene3D" id="1.10.510.10">
    <property type="entry name" value="Transferase(Phosphotransferase) domain 1"/>
    <property type="match status" value="1"/>
</dbReference>
<reference evidence="10 11" key="1">
    <citation type="submission" date="2019-03" db="EMBL/GenBank/DDBJ databases">
        <title>Draft genome sequence of Xylaria hypoxylon DSM 108379, a ubiquitous saprotrophic-parasitic fungi on hardwood.</title>
        <authorList>
            <person name="Buettner E."/>
            <person name="Leonhardt S."/>
            <person name="Gebauer A.M."/>
            <person name="Liers C."/>
            <person name="Hofrichter M."/>
            <person name="Kellner H."/>
        </authorList>
    </citation>
    <scope>NUCLEOTIDE SEQUENCE [LARGE SCALE GENOMIC DNA]</scope>
    <source>
        <strain evidence="10 11">DSM 108379</strain>
    </source>
</reference>
<comment type="catalytic activity">
    <reaction evidence="7">
        <text>L-threonyl-[protein] + ATP = O-phospho-L-threonyl-[protein] + ADP + H(+)</text>
        <dbReference type="Rhea" id="RHEA:46608"/>
        <dbReference type="Rhea" id="RHEA-COMP:11060"/>
        <dbReference type="Rhea" id="RHEA-COMP:11605"/>
        <dbReference type="ChEBI" id="CHEBI:15378"/>
        <dbReference type="ChEBI" id="CHEBI:30013"/>
        <dbReference type="ChEBI" id="CHEBI:30616"/>
        <dbReference type="ChEBI" id="CHEBI:61977"/>
        <dbReference type="ChEBI" id="CHEBI:456216"/>
        <dbReference type="EC" id="2.7.11.1"/>
    </reaction>
</comment>
<sequence>MPSEKIESLRREIYIRCLLNTARKEFVPYEWLSDLLTEERIRDALEALDDGIIDKDECPQVARDVREFGLRTFAIFLTMKKPDLVYRFFQTDQFDKDACSILDKRLPMEEARLKHALGLTNIQKDIEMLLEIANKKGEVLDSNPRFKGLKEQEAKCISLCQEFMSVQDMFLSPTFPQGPLHRILLDSTRLPFVLNPGQGETAGSGAVDPSIGGFGKVNKETLPPQRYEDKACDKFPRAQLTRQGMVIVRKELKSKGKEAYRDELRCLRLLATARHPSLLELYGSYTHQAKHNFLFREAVQGDLHDLLEGEWRLPKFQHDDAFYLAFCSLASALEHVHYYANDDLGLEMIGCHHDLKPRNVFVDDGRFVLGDFGLSTINDKRHPTVLAQDRDLYFAAPENIDYVKEIRGQVGPPGDIWSLGCILTEVYTFMRGGRDAVRDFRHSRVLEQDFGDVIIPIKAFHDGLGNLNPATINHLDGMEAAVQAETEPRLAHGDGRRPVPELGLIQLVREMLTIDDSARPNIKKVLQRLRCITLQKKSEPICDDLLVSPHSQNVEFIIERQVFREWLGRLEEAGQRGQLYLPTDAAFDQACKTLDALLDELRLLAQDDLEFPLFSQLRRLNEELLSCLDVNGRLSIRRAVERSAIPIARKLARESKLPDTSVSETTLLGSGPKANILRLLAAAQVKARMGQKDSQAVPKLKSTDVTLFDPPGVAKTATTFRLGTLKQDGDAVEIPVVVEEMTIDAKHAKPEYSDRLFKRLENVLSLGTAETLQDFRALNCNGIYFDTDNELIGLAYRYPSKASGSNSSTRVVSLAQLLDEMRETVDYSRNVVIGLDDRVQLAHDLALAVSNFHHIGWMHKNISSHTVLFF</sequence>
<dbReference type="EMBL" id="SKBN01000179">
    <property type="protein sequence ID" value="TGJ81232.1"/>
    <property type="molecule type" value="Genomic_DNA"/>
</dbReference>
<evidence type="ECO:0000256" key="4">
    <source>
        <dbReference type="ARBA" id="ARBA00022741"/>
    </source>
</evidence>